<evidence type="ECO:0000256" key="3">
    <source>
        <dbReference type="ARBA" id="ARBA00022692"/>
    </source>
</evidence>
<dbReference type="AlphaFoldDB" id="A0A835YGV0"/>
<keyword evidence="5" id="KW-0472">Membrane</keyword>
<evidence type="ECO:0000256" key="4">
    <source>
        <dbReference type="ARBA" id="ARBA00022989"/>
    </source>
</evidence>
<evidence type="ECO:0000256" key="1">
    <source>
        <dbReference type="ARBA" id="ARBA00004141"/>
    </source>
</evidence>
<reference evidence="7" key="1">
    <citation type="submission" date="2021-02" db="EMBL/GenBank/DDBJ databases">
        <title>First Annotated Genome of the Yellow-green Alga Tribonema minus.</title>
        <authorList>
            <person name="Mahan K.M."/>
        </authorList>
    </citation>
    <scope>NUCLEOTIDE SEQUENCE</scope>
    <source>
        <strain evidence="7">UTEX B ZZ1240</strain>
    </source>
</reference>
<dbReference type="PANTHER" id="PTHR12300">
    <property type="entry name" value="HVA22-LIKE PROTEINS"/>
    <property type="match status" value="1"/>
</dbReference>
<comment type="caution">
    <text evidence="7">The sequence shown here is derived from an EMBL/GenBank/DDBJ whole genome shotgun (WGS) entry which is preliminary data.</text>
</comment>
<comment type="subcellular location">
    <subcellularLocation>
        <location evidence="1 6">Membrane</location>
        <topology evidence="1 6">Multi-pass membrane protein</topology>
    </subcellularLocation>
</comment>
<evidence type="ECO:0000256" key="5">
    <source>
        <dbReference type="ARBA" id="ARBA00023136"/>
    </source>
</evidence>
<feature type="non-terminal residue" evidence="7">
    <location>
        <position position="255"/>
    </location>
</feature>
<protein>
    <submittedName>
        <fullName evidence="7">TB2/DP1, HVA22 family-domain-containing protein</fullName>
    </submittedName>
</protein>
<gene>
    <name evidence="7" type="ORF">JKP88DRAFT_129082</name>
</gene>
<dbReference type="OrthoDB" id="10009287at2759"/>
<dbReference type="EMBL" id="JAFCMP010000552">
    <property type="protein sequence ID" value="KAG5175276.1"/>
    <property type="molecule type" value="Genomic_DNA"/>
</dbReference>
<keyword evidence="3" id="KW-0812">Transmembrane</keyword>
<dbReference type="GO" id="GO:0016020">
    <property type="term" value="C:membrane"/>
    <property type="evidence" value="ECO:0007669"/>
    <property type="project" value="UniProtKB-SubCell"/>
</dbReference>
<keyword evidence="8" id="KW-1185">Reference proteome</keyword>
<evidence type="ECO:0000256" key="6">
    <source>
        <dbReference type="RuleBase" id="RU362006"/>
    </source>
</evidence>
<dbReference type="Proteomes" id="UP000664859">
    <property type="component" value="Unassembled WGS sequence"/>
</dbReference>
<name>A0A835YGV0_9STRA</name>
<evidence type="ECO:0000313" key="8">
    <source>
        <dbReference type="Proteomes" id="UP000664859"/>
    </source>
</evidence>
<keyword evidence="4" id="KW-1133">Transmembrane helix</keyword>
<accession>A0A835YGV0</accession>
<organism evidence="7 8">
    <name type="scientific">Tribonema minus</name>
    <dbReference type="NCBI Taxonomy" id="303371"/>
    <lineage>
        <taxon>Eukaryota</taxon>
        <taxon>Sar</taxon>
        <taxon>Stramenopiles</taxon>
        <taxon>Ochrophyta</taxon>
        <taxon>PX clade</taxon>
        <taxon>Xanthophyceae</taxon>
        <taxon>Tribonematales</taxon>
        <taxon>Tribonemataceae</taxon>
        <taxon>Tribonema</taxon>
    </lineage>
</organism>
<evidence type="ECO:0000256" key="2">
    <source>
        <dbReference type="ARBA" id="ARBA00008573"/>
    </source>
</evidence>
<feature type="non-terminal residue" evidence="7">
    <location>
        <position position="1"/>
    </location>
</feature>
<sequence>LLMTVTGKGGQCGLCDNITSLLLHLEDGSPDAIECSAICLWRFQRCIKTCERIKRALSESSHYPCVAAGMCPASDAYGEVNQCSYSWKQRSCLPEGPCYMKLRFPRPSCQLKPGFLEFNHYTQALRRNTGALARAVRELPRCGEPGAHATFCVNEPTGTGWAAMVVSYALVSVVGVWQSVRAVETPGGDDDRQWLAFWIIMFGFFTLERFVDVLLSWAPHYYEAKLAAVLYLMFGRGADLVYRRVHRAFVSAQRL</sequence>
<proteinExistence type="inferred from homology"/>
<dbReference type="PANTHER" id="PTHR12300:SF161">
    <property type="entry name" value="RECEPTOR EXPRESSION-ENHANCING PROTEIN"/>
    <property type="match status" value="1"/>
</dbReference>
<dbReference type="InterPro" id="IPR004345">
    <property type="entry name" value="TB2_DP1_HVA22"/>
</dbReference>
<comment type="similarity">
    <text evidence="2 6">Belongs to the DP1 family.</text>
</comment>
<evidence type="ECO:0000313" key="7">
    <source>
        <dbReference type="EMBL" id="KAG5175276.1"/>
    </source>
</evidence>
<dbReference type="Pfam" id="PF03134">
    <property type="entry name" value="TB2_DP1_HVA22"/>
    <property type="match status" value="1"/>
</dbReference>